<keyword evidence="2" id="KW-1185">Reference proteome</keyword>
<comment type="caution">
    <text evidence="1">The sequence shown here is derived from an EMBL/GenBank/DDBJ whole genome shotgun (WGS) entry which is preliminary data.</text>
</comment>
<accession>A0ABV1A0C6</accession>
<feature type="non-terminal residue" evidence="1">
    <location>
        <position position="1"/>
    </location>
</feature>
<name>A0ABV1A0C6_9TELE</name>
<gene>
    <name evidence="1" type="ORF">AMECASPLE_026099</name>
</gene>
<proteinExistence type="predicted"/>
<reference evidence="1 2" key="1">
    <citation type="submission" date="2021-06" db="EMBL/GenBank/DDBJ databases">
        <authorList>
            <person name="Palmer J.M."/>
        </authorList>
    </citation>
    <scope>NUCLEOTIDE SEQUENCE [LARGE SCALE GENOMIC DNA]</scope>
    <source>
        <strain evidence="1 2">AS_MEX2019</strain>
        <tissue evidence="1">Muscle</tissue>
    </source>
</reference>
<protein>
    <submittedName>
        <fullName evidence="1">Uncharacterized protein</fullName>
    </submittedName>
</protein>
<sequence>LLLTSLRVRPTSQPLLMPLRVSATPQPLLQPLRVRQAPHLRSSTEFLGGPLLCSVGLLIFLQFPVAGHHGLYASVGLHVFGAGRVARLNSVPAGDDLLVARLNSVPAGDDPLVTRQNSVPAGDDLLVAHLNSVLVSGCWVGVWWGLPITEANNKFEMANCGCRCGESPGRRDNMSMPPGPYQ</sequence>
<dbReference type="Proteomes" id="UP001469553">
    <property type="component" value="Unassembled WGS sequence"/>
</dbReference>
<evidence type="ECO:0000313" key="2">
    <source>
        <dbReference type="Proteomes" id="UP001469553"/>
    </source>
</evidence>
<evidence type="ECO:0000313" key="1">
    <source>
        <dbReference type="EMBL" id="MEQ2311969.1"/>
    </source>
</evidence>
<organism evidence="1 2">
    <name type="scientific">Ameca splendens</name>
    <dbReference type="NCBI Taxonomy" id="208324"/>
    <lineage>
        <taxon>Eukaryota</taxon>
        <taxon>Metazoa</taxon>
        <taxon>Chordata</taxon>
        <taxon>Craniata</taxon>
        <taxon>Vertebrata</taxon>
        <taxon>Euteleostomi</taxon>
        <taxon>Actinopterygii</taxon>
        <taxon>Neopterygii</taxon>
        <taxon>Teleostei</taxon>
        <taxon>Neoteleostei</taxon>
        <taxon>Acanthomorphata</taxon>
        <taxon>Ovalentaria</taxon>
        <taxon>Atherinomorphae</taxon>
        <taxon>Cyprinodontiformes</taxon>
        <taxon>Goodeidae</taxon>
        <taxon>Ameca</taxon>
    </lineage>
</organism>
<dbReference type="EMBL" id="JAHRIP010077869">
    <property type="protein sequence ID" value="MEQ2311969.1"/>
    <property type="molecule type" value="Genomic_DNA"/>
</dbReference>